<dbReference type="AlphaFoldDB" id="A0A0D9XYS6"/>
<dbReference type="Proteomes" id="UP000032180">
    <property type="component" value="Chromosome 12"/>
</dbReference>
<evidence type="ECO:0000256" key="1">
    <source>
        <dbReference type="SAM" id="SignalP"/>
    </source>
</evidence>
<accession>A0A0D9XYS6</accession>
<name>A0A0D9XYS6_9ORYZ</name>
<feature type="signal peptide" evidence="1">
    <location>
        <begin position="1"/>
        <end position="34"/>
    </location>
</feature>
<keyword evidence="1" id="KW-0732">Signal</keyword>
<protein>
    <submittedName>
        <fullName evidence="2">Uncharacterized protein</fullName>
    </submittedName>
</protein>
<evidence type="ECO:0000313" key="3">
    <source>
        <dbReference type="Proteomes" id="UP000032180"/>
    </source>
</evidence>
<proteinExistence type="predicted"/>
<sequence>MVLKQGTTTGAAVHRVVVFLLLLLLLVAFNAAVAYQPFNENKPACYPRCPAPGDHYSRGCDRRFYCH</sequence>
<feature type="chain" id="PRO_5002350607" evidence="1">
    <location>
        <begin position="35"/>
        <end position="67"/>
    </location>
</feature>
<dbReference type="Gramene" id="LPERR12G08320.1">
    <property type="protein sequence ID" value="LPERR12G08320.1"/>
    <property type="gene ID" value="LPERR12G08320"/>
</dbReference>
<reference evidence="3" key="2">
    <citation type="submission" date="2013-12" db="EMBL/GenBank/DDBJ databases">
        <authorList>
            <person name="Yu Y."/>
            <person name="Lee S."/>
            <person name="de Baynast K."/>
            <person name="Wissotski M."/>
            <person name="Liu L."/>
            <person name="Talag J."/>
            <person name="Goicoechea J."/>
            <person name="Angelova A."/>
            <person name="Jetty R."/>
            <person name="Kudrna D."/>
            <person name="Golser W."/>
            <person name="Rivera L."/>
            <person name="Zhang J."/>
            <person name="Wing R."/>
        </authorList>
    </citation>
    <scope>NUCLEOTIDE SEQUENCE</scope>
</reference>
<reference evidence="2" key="3">
    <citation type="submission" date="2015-04" db="UniProtKB">
        <authorList>
            <consortium name="EnsemblPlants"/>
        </authorList>
    </citation>
    <scope>IDENTIFICATION</scope>
</reference>
<dbReference type="HOGENOM" id="CLU_2816068_0_0_1"/>
<reference evidence="2 3" key="1">
    <citation type="submission" date="2012-08" db="EMBL/GenBank/DDBJ databases">
        <title>Oryza genome evolution.</title>
        <authorList>
            <person name="Wing R.A."/>
        </authorList>
    </citation>
    <scope>NUCLEOTIDE SEQUENCE</scope>
</reference>
<evidence type="ECO:0000313" key="2">
    <source>
        <dbReference type="EnsemblPlants" id="LPERR12G08320.1"/>
    </source>
</evidence>
<keyword evidence="3" id="KW-1185">Reference proteome</keyword>
<organism evidence="2 3">
    <name type="scientific">Leersia perrieri</name>
    <dbReference type="NCBI Taxonomy" id="77586"/>
    <lineage>
        <taxon>Eukaryota</taxon>
        <taxon>Viridiplantae</taxon>
        <taxon>Streptophyta</taxon>
        <taxon>Embryophyta</taxon>
        <taxon>Tracheophyta</taxon>
        <taxon>Spermatophyta</taxon>
        <taxon>Magnoliopsida</taxon>
        <taxon>Liliopsida</taxon>
        <taxon>Poales</taxon>
        <taxon>Poaceae</taxon>
        <taxon>BOP clade</taxon>
        <taxon>Oryzoideae</taxon>
        <taxon>Oryzeae</taxon>
        <taxon>Oryzinae</taxon>
        <taxon>Leersia</taxon>
    </lineage>
</organism>
<dbReference type="EnsemblPlants" id="LPERR12G08320.1">
    <property type="protein sequence ID" value="LPERR12G08320.1"/>
    <property type="gene ID" value="LPERR12G08320"/>
</dbReference>